<gene>
    <name evidence="1" type="ORF">AACH06_25520</name>
</gene>
<comment type="caution">
    <text evidence="1">The sequence shown here is derived from an EMBL/GenBank/DDBJ whole genome shotgun (WGS) entry which is preliminary data.</text>
</comment>
<reference evidence="1 2" key="1">
    <citation type="submission" date="2024-04" db="EMBL/GenBank/DDBJ databases">
        <title>Novel species of the genus Ideonella isolated from streams.</title>
        <authorList>
            <person name="Lu H."/>
        </authorList>
    </citation>
    <scope>NUCLEOTIDE SEQUENCE [LARGE SCALE GENOMIC DNA]</scope>
    <source>
        <strain evidence="1 2">DXS29W</strain>
    </source>
</reference>
<dbReference type="RefSeq" id="WP_341428628.1">
    <property type="nucleotide sequence ID" value="NZ_JBBUTG010000026.1"/>
</dbReference>
<dbReference type="Proteomes" id="UP001371218">
    <property type="component" value="Unassembled WGS sequence"/>
</dbReference>
<accession>A0ABU9BZC1</accession>
<evidence type="ECO:0000313" key="2">
    <source>
        <dbReference type="Proteomes" id="UP001371218"/>
    </source>
</evidence>
<sequence>MLSESLKPIGFGTFEQEPWEDFRARLSIPADGPASQFYRQVVYDHFVHFNEHYPDFVLSDYEFKDLLLTAQQARDQIRFFRGDTLDNWGMQYDEFEARNHDYVIYQSMAKAKTFPFPPILLDASRLSGTGWRECGKPLHLVEGTHRVSYLRRMLARQIVTPDSKHSFVLLKPK</sequence>
<name>A0ABU9BZC1_9BURK</name>
<dbReference type="EMBL" id="JBBUTG010000026">
    <property type="protein sequence ID" value="MEK8034200.1"/>
    <property type="molecule type" value="Genomic_DNA"/>
</dbReference>
<evidence type="ECO:0000313" key="1">
    <source>
        <dbReference type="EMBL" id="MEK8034200.1"/>
    </source>
</evidence>
<protein>
    <submittedName>
        <fullName evidence="1">Uncharacterized protein</fullName>
    </submittedName>
</protein>
<keyword evidence="2" id="KW-1185">Reference proteome</keyword>
<proteinExistence type="predicted"/>
<organism evidence="1 2">
    <name type="scientific">Ideonella lacteola</name>
    <dbReference type="NCBI Taxonomy" id="2984193"/>
    <lineage>
        <taxon>Bacteria</taxon>
        <taxon>Pseudomonadati</taxon>
        <taxon>Pseudomonadota</taxon>
        <taxon>Betaproteobacteria</taxon>
        <taxon>Burkholderiales</taxon>
        <taxon>Sphaerotilaceae</taxon>
        <taxon>Ideonella</taxon>
    </lineage>
</organism>